<dbReference type="InterPro" id="IPR050158">
    <property type="entry name" value="Ubiquitin_ubiquitin-like"/>
</dbReference>
<dbReference type="Ensembl" id="ENSDLAT00005079644.1">
    <property type="protein sequence ID" value="ENSDLAP00005065559.1"/>
    <property type="gene ID" value="ENSDLAG00005032425.1"/>
</dbReference>
<dbReference type="PROSITE" id="PS50053">
    <property type="entry name" value="UBIQUITIN_2"/>
    <property type="match status" value="2"/>
</dbReference>
<dbReference type="PANTHER" id="PTHR10666">
    <property type="entry name" value="UBIQUITIN"/>
    <property type="match status" value="1"/>
</dbReference>
<dbReference type="Ensembl" id="ENSDLAT00005083545.1">
    <property type="protein sequence ID" value="ENSDLAP00005068397.1"/>
    <property type="gene ID" value="ENSDLAG00005032425.1"/>
</dbReference>
<dbReference type="Ensembl" id="ENSDLAT00005067473.1">
    <property type="protein sequence ID" value="ENSDLAP00005074568.1"/>
    <property type="gene ID" value="ENSDLAG00005032425.1"/>
</dbReference>
<feature type="domain" description="Ubiquitin-like" evidence="1">
    <location>
        <begin position="2"/>
        <end position="81"/>
    </location>
</feature>
<dbReference type="Gene3D" id="3.10.20.90">
    <property type="entry name" value="Phosphatidylinositol 3-kinase Catalytic Subunit, Chain A, domain 1"/>
    <property type="match status" value="2"/>
</dbReference>
<feature type="domain" description="Ubiquitin-like" evidence="1">
    <location>
        <begin position="83"/>
        <end position="158"/>
    </location>
</feature>
<dbReference type="InterPro" id="IPR029071">
    <property type="entry name" value="Ubiquitin-like_domsf"/>
</dbReference>
<evidence type="ECO:0000313" key="3">
    <source>
        <dbReference type="Proteomes" id="UP000694389"/>
    </source>
</evidence>
<gene>
    <name evidence="2" type="primary">LOC127375863</name>
</gene>
<proteinExistence type="predicted"/>
<name>A0A8P4G768_DICLA</name>
<dbReference type="GeneTree" id="ENSGT00970000196562"/>
<protein>
    <recommendedName>
        <fullName evidence="1">Ubiquitin-like domain-containing protein</fullName>
    </recommendedName>
</protein>
<dbReference type="AlphaFoldDB" id="A0A8P4G768"/>
<evidence type="ECO:0000259" key="1">
    <source>
        <dbReference type="PROSITE" id="PS50053"/>
    </source>
</evidence>
<dbReference type="InterPro" id="IPR019956">
    <property type="entry name" value="Ubiquitin_dom"/>
</dbReference>
<dbReference type="RefSeq" id="XP_051278163.1">
    <property type="nucleotide sequence ID" value="XM_051422203.1"/>
</dbReference>
<dbReference type="GeneID" id="127375863"/>
<keyword evidence="3" id="KW-1185">Reference proteome</keyword>
<evidence type="ECO:0000313" key="2">
    <source>
        <dbReference type="Ensembl" id="ENSDLAP00005068397.1"/>
    </source>
</evidence>
<dbReference type="InterPro" id="IPR000626">
    <property type="entry name" value="Ubiquitin-like_dom"/>
</dbReference>
<organism evidence="2 3">
    <name type="scientific">Dicentrarchus labrax</name>
    <name type="common">European seabass</name>
    <name type="synonym">Morone labrax</name>
    <dbReference type="NCBI Taxonomy" id="13489"/>
    <lineage>
        <taxon>Eukaryota</taxon>
        <taxon>Metazoa</taxon>
        <taxon>Chordata</taxon>
        <taxon>Craniata</taxon>
        <taxon>Vertebrata</taxon>
        <taxon>Euteleostomi</taxon>
        <taxon>Actinopterygii</taxon>
        <taxon>Neopterygii</taxon>
        <taxon>Teleostei</taxon>
        <taxon>Neoteleostei</taxon>
        <taxon>Acanthomorphata</taxon>
        <taxon>Eupercaria</taxon>
        <taxon>Moronidae</taxon>
        <taxon>Dicentrarchus</taxon>
    </lineage>
</organism>
<sequence length="158" mass="17944">MMDITIKMLDGRFHTLTVNPQDTVSSLKRLIHEKLGVSPQRQKLVFVNGQTTQLNDDSKPLCYYGLQSGSMVSLLVTQQPETIQVFLSNLQGKKSTYDVRPNETVRNFKTKVQQREGVPADQQRLLYQSRQLEDGKLLSDYNIEALDTINMTGRLRGG</sequence>
<dbReference type="Proteomes" id="UP000694389">
    <property type="component" value="Unassembled WGS sequence"/>
</dbReference>
<dbReference type="FunFam" id="3.10.20.90:FF:000222">
    <property type="entry name" value="Polyubiquitin 5"/>
    <property type="match status" value="1"/>
</dbReference>
<dbReference type="Pfam" id="PF00240">
    <property type="entry name" value="ubiquitin"/>
    <property type="match status" value="2"/>
</dbReference>
<accession>A0A8P4G768</accession>
<dbReference type="PRINTS" id="PR00348">
    <property type="entry name" value="UBIQUITIN"/>
</dbReference>
<dbReference type="SMART" id="SM00213">
    <property type="entry name" value="UBQ"/>
    <property type="match status" value="2"/>
</dbReference>
<dbReference type="SUPFAM" id="SSF54236">
    <property type="entry name" value="Ubiquitin-like"/>
    <property type="match status" value="2"/>
</dbReference>
<reference evidence="2" key="1">
    <citation type="submission" date="2025-05" db="UniProtKB">
        <authorList>
            <consortium name="Ensembl"/>
        </authorList>
    </citation>
    <scope>IDENTIFICATION</scope>
</reference>